<dbReference type="PRINTS" id="PR00377">
    <property type="entry name" value="IMPHPHTASES"/>
</dbReference>
<evidence type="ECO:0000313" key="7">
    <source>
        <dbReference type="EMBL" id="TFJ25176.1"/>
    </source>
</evidence>
<evidence type="ECO:0000256" key="6">
    <source>
        <dbReference type="PIRSR" id="PIRSR600760-2"/>
    </source>
</evidence>
<evidence type="ECO:0000256" key="4">
    <source>
        <dbReference type="ARBA" id="ARBA00022801"/>
    </source>
</evidence>
<dbReference type="CDD" id="cd01637">
    <property type="entry name" value="IMPase_like"/>
    <property type="match status" value="1"/>
</dbReference>
<dbReference type="InterPro" id="IPR020583">
    <property type="entry name" value="Inositol_monoP_metal-BS"/>
</dbReference>
<dbReference type="PRINTS" id="PR00378">
    <property type="entry name" value="LIIMPHPHTASE"/>
</dbReference>
<dbReference type="EMBL" id="NRPP01000017">
    <property type="protein sequence ID" value="TFJ25176.1"/>
    <property type="molecule type" value="Genomic_DNA"/>
</dbReference>
<evidence type="ECO:0000256" key="5">
    <source>
        <dbReference type="ARBA" id="ARBA00022842"/>
    </source>
</evidence>
<name>A0A7Z8CXJ4_CARDV</name>
<feature type="binding site" evidence="6">
    <location>
        <position position="88"/>
    </location>
    <ligand>
        <name>Mg(2+)</name>
        <dbReference type="ChEBI" id="CHEBI:18420"/>
        <label>1</label>
        <note>catalytic</note>
    </ligand>
</feature>
<keyword evidence="4" id="KW-0378">Hydrolase</keyword>
<comment type="pathway">
    <text evidence="2">Polyol metabolism; myo-inositol biosynthesis; myo-inositol from D-glucose 6-phosphate: step 2/2.</text>
</comment>
<feature type="binding site" evidence="6">
    <location>
        <position position="209"/>
    </location>
    <ligand>
        <name>Mg(2+)</name>
        <dbReference type="ChEBI" id="CHEBI:18420"/>
        <label>1</label>
        <note>catalytic</note>
    </ligand>
</feature>
<dbReference type="Proteomes" id="UP000297938">
    <property type="component" value="Unassembled WGS sequence"/>
</dbReference>
<dbReference type="GO" id="GO:0046854">
    <property type="term" value="P:phosphatidylinositol phosphate biosynthetic process"/>
    <property type="evidence" value="ECO:0007669"/>
    <property type="project" value="InterPro"/>
</dbReference>
<dbReference type="InterPro" id="IPR020552">
    <property type="entry name" value="Inositol_monoPase_Li-sen"/>
</dbReference>
<sequence>MDFQKRHALIKEWMREAASMILASFQEELTVEVKTHRNDLVTNMDKAIELFLIKKIQQSFPSERIMGEEGFGNQFQDLKGTVWILDPIDGTLNFVKQKRNFAIMLAVYHDGIGQMGYIYDVIEKELYWGMKDQGAFCNEEKLPVVEDVSLKEGLVAINSGMFATNRYHTTEMGLASSGVRMVGSAGIETVHVASGRLAAYLSYSLCPWDIAAGKVIAEEVGLVYKKLNGEAVDLLNNNGIIVATPKAYQEILTEYLLKK</sequence>
<dbReference type="PANTHER" id="PTHR20854:SF4">
    <property type="entry name" value="INOSITOL-1-MONOPHOSPHATASE-RELATED"/>
    <property type="match status" value="1"/>
</dbReference>
<comment type="caution">
    <text evidence="7">The sequence shown here is derived from an EMBL/GenBank/DDBJ whole genome shotgun (WGS) entry which is preliminary data.</text>
</comment>
<gene>
    <name evidence="7" type="ORF">CKN69_11220</name>
</gene>
<evidence type="ECO:0000313" key="8">
    <source>
        <dbReference type="Proteomes" id="UP000297938"/>
    </source>
</evidence>
<dbReference type="GO" id="GO:0006021">
    <property type="term" value="P:inositol biosynthetic process"/>
    <property type="evidence" value="ECO:0007669"/>
    <property type="project" value="UniProtKB-UniPathway"/>
</dbReference>
<dbReference type="FunFam" id="3.30.540.10:FF:000003">
    <property type="entry name" value="Inositol-1-monophosphatase"/>
    <property type="match status" value="1"/>
</dbReference>
<evidence type="ECO:0000256" key="1">
    <source>
        <dbReference type="ARBA" id="ARBA00001946"/>
    </source>
</evidence>
<dbReference type="PANTHER" id="PTHR20854">
    <property type="entry name" value="INOSITOL MONOPHOSPHATASE"/>
    <property type="match status" value="1"/>
</dbReference>
<organism evidence="7 8">
    <name type="scientific">Carnobacterium divergens</name>
    <name type="common">Lactobacillus divergens</name>
    <dbReference type="NCBI Taxonomy" id="2748"/>
    <lineage>
        <taxon>Bacteria</taxon>
        <taxon>Bacillati</taxon>
        <taxon>Bacillota</taxon>
        <taxon>Bacilli</taxon>
        <taxon>Lactobacillales</taxon>
        <taxon>Carnobacteriaceae</taxon>
        <taxon>Carnobacterium</taxon>
    </lineage>
</organism>
<dbReference type="GO" id="GO:0008934">
    <property type="term" value="F:inositol monophosphate 1-phosphatase activity"/>
    <property type="evidence" value="ECO:0007669"/>
    <property type="project" value="TreeGrafter"/>
</dbReference>
<feature type="binding site" evidence="6">
    <location>
        <position position="89"/>
    </location>
    <ligand>
        <name>Mg(2+)</name>
        <dbReference type="ChEBI" id="CHEBI:18420"/>
        <label>1</label>
        <note>catalytic</note>
    </ligand>
</feature>
<feature type="binding site" evidence="6">
    <location>
        <position position="68"/>
    </location>
    <ligand>
        <name>Mg(2+)</name>
        <dbReference type="ChEBI" id="CHEBI:18420"/>
        <label>1</label>
        <note>catalytic</note>
    </ligand>
</feature>
<keyword evidence="5 6" id="KW-0460">Magnesium</keyword>
<reference evidence="7 8" key="1">
    <citation type="journal article" date="2018" name="Int. J. Food Microbiol.">
        <title>Growth of Carnobacterium spp. isolated from chilled vacuum-packaged meat under relevant acidic conditions.</title>
        <authorList>
            <person name="Zhang P."/>
            <person name="Badoni M."/>
            <person name="Ganzle M."/>
            <person name="Yang X."/>
        </authorList>
    </citation>
    <scope>NUCLEOTIDE SEQUENCE [LARGE SCALE GENOMIC DNA]</scope>
    <source>
        <strain evidence="7 8">B2</strain>
    </source>
</reference>
<protein>
    <submittedName>
        <fullName evidence="7">Inositol monophosphatase</fullName>
    </submittedName>
</protein>
<dbReference type="InterPro" id="IPR000760">
    <property type="entry name" value="Inositol_monophosphatase-like"/>
</dbReference>
<evidence type="ECO:0000256" key="3">
    <source>
        <dbReference type="ARBA" id="ARBA00022723"/>
    </source>
</evidence>
<dbReference type="SUPFAM" id="SSF56655">
    <property type="entry name" value="Carbohydrate phosphatase"/>
    <property type="match status" value="1"/>
</dbReference>
<dbReference type="GO" id="GO:0046872">
    <property type="term" value="F:metal ion binding"/>
    <property type="evidence" value="ECO:0007669"/>
    <property type="project" value="UniProtKB-KW"/>
</dbReference>
<dbReference type="Pfam" id="PF00459">
    <property type="entry name" value="Inositol_P"/>
    <property type="match status" value="1"/>
</dbReference>
<dbReference type="RefSeq" id="WP_074402528.1">
    <property type="nucleotide sequence ID" value="NZ_CBCPJW010000001.1"/>
</dbReference>
<comment type="cofactor">
    <cofactor evidence="1 6">
        <name>Mg(2+)</name>
        <dbReference type="ChEBI" id="CHEBI:18420"/>
    </cofactor>
</comment>
<keyword evidence="3 6" id="KW-0479">Metal-binding</keyword>
<dbReference type="PROSITE" id="PS00629">
    <property type="entry name" value="IMP_1"/>
    <property type="match status" value="1"/>
</dbReference>
<proteinExistence type="predicted"/>
<dbReference type="Gene3D" id="3.30.540.10">
    <property type="entry name" value="Fructose-1,6-Bisphosphatase, subunit A, domain 1"/>
    <property type="match status" value="1"/>
</dbReference>
<dbReference type="AlphaFoldDB" id="A0A7Z8CXJ4"/>
<dbReference type="Gene3D" id="3.40.190.80">
    <property type="match status" value="1"/>
</dbReference>
<dbReference type="GO" id="GO:0007165">
    <property type="term" value="P:signal transduction"/>
    <property type="evidence" value="ECO:0007669"/>
    <property type="project" value="TreeGrafter"/>
</dbReference>
<dbReference type="UniPathway" id="UPA00823">
    <property type="reaction ID" value="UER00788"/>
</dbReference>
<feature type="binding site" evidence="6">
    <location>
        <position position="86"/>
    </location>
    <ligand>
        <name>Mg(2+)</name>
        <dbReference type="ChEBI" id="CHEBI:18420"/>
        <label>1</label>
        <note>catalytic</note>
    </ligand>
</feature>
<evidence type="ECO:0000256" key="2">
    <source>
        <dbReference type="ARBA" id="ARBA00005152"/>
    </source>
</evidence>
<accession>A0A7Z8CXJ4</accession>